<evidence type="ECO:0000256" key="8">
    <source>
        <dbReference type="ARBA" id="ARBA00022989"/>
    </source>
</evidence>
<dbReference type="EMBL" id="PYNF01000048">
    <property type="protein sequence ID" value="PSU89116.1"/>
    <property type="molecule type" value="Genomic_DNA"/>
</dbReference>
<evidence type="ECO:0000313" key="14">
    <source>
        <dbReference type="EMBL" id="PSU89116.1"/>
    </source>
</evidence>
<protein>
    <recommendedName>
        <fullName evidence="3 13">Membrane protein insertase YidC</fullName>
    </recommendedName>
    <alternativeName>
        <fullName evidence="12 13">Foldase YidC</fullName>
    </alternativeName>
    <alternativeName>
        <fullName evidence="13">Membrane protein YidC</fullName>
    </alternativeName>
    <alternativeName>
        <fullName evidence="11 13">membrane integrase YidC</fullName>
    </alternativeName>
</protein>
<evidence type="ECO:0000256" key="9">
    <source>
        <dbReference type="ARBA" id="ARBA00023136"/>
    </source>
</evidence>
<dbReference type="CDD" id="cd20070">
    <property type="entry name" value="5TM_YidC_Alb3"/>
    <property type="match status" value="1"/>
</dbReference>
<proteinExistence type="inferred from homology"/>
<evidence type="ECO:0000256" key="10">
    <source>
        <dbReference type="ARBA" id="ARBA00023186"/>
    </source>
</evidence>
<dbReference type="InterPro" id="IPR019998">
    <property type="entry name" value="Membr_insert_YidC"/>
</dbReference>
<keyword evidence="8 13" id="KW-1133">Transmembrane helix</keyword>
<dbReference type="NCBIfam" id="NF002352">
    <property type="entry name" value="PRK01318.1-3"/>
    <property type="match status" value="1"/>
</dbReference>
<dbReference type="PANTHER" id="PTHR12428:SF65">
    <property type="entry name" value="CYTOCHROME C OXIDASE ASSEMBLY PROTEIN COX18, MITOCHONDRIAL"/>
    <property type="match status" value="1"/>
</dbReference>
<dbReference type="Proteomes" id="UP000241426">
    <property type="component" value="Unassembled WGS sequence"/>
</dbReference>
<dbReference type="GeneID" id="29942653"/>
<name>A0A0B7J8N6_9GAMM</name>
<comment type="function">
    <text evidence="13">Required for the insertion and/or proper folding and/or complex formation of integral membrane proteins into the membrane. Involved in integration of membrane proteins that insert both dependently and independently of the Sec translocase complex, as well as at least some lipoproteins. Aids folding of multispanning membrane proteins.</text>
</comment>
<organism evidence="14 15">
    <name type="scientific">Photobacterium kishitanii</name>
    <dbReference type="NCBI Taxonomy" id="318456"/>
    <lineage>
        <taxon>Bacteria</taxon>
        <taxon>Pseudomonadati</taxon>
        <taxon>Pseudomonadota</taxon>
        <taxon>Gammaproteobacteria</taxon>
        <taxon>Vibrionales</taxon>
        <taxon>Vibrionaceae</taxon>
        <taxon>Photobacterium</taxon>
    </lineage>
</organism>
<evidence type="ECO:0000256" key="11">
    <source>
        <dbReference type="ARBA" id="ARBA00033245"/>
    </source>
</evidence>
<keyword evidence="10 13" id="KW-0143">Chaperone</keyword>
<evidence type="ECO:0000256" key="4">
    <source>
        <dbReference type="ARBA" id="ARBA00022448"/>
    </source>
</evidence>
<feature type="transmembrane region" description="Helical" evidence="13">
    <location>
        <begin position="491"/>
        <end position="510"/>
    </location>
</feature>
<evidence type="ECO:0000256" key="5">
    <source>
        <dbReference type="ARBA" id="ARBA00022475"/>
    </source>
</evidence>
<evidence type="ECO:0000313" key="15">
    <source>
        <dbReference type="Proteomes" id="UP000241426"/>
    </source>
</evidence>
<dbReference type="InterPro" id="IPR038221">
    <property type="entry name" value="YidC_periplasmic_sf"/>
</dbReference>
<dbReference type="GO" id="GO:0005886">
    <property type="term" value="C:plasma membrane"/>
    <property type="evidence" value="ECO:0007669"/>
    <property type="project" value="UniProtKB-SubCell"/>
</dbReference>
<dbReference type="NCBIfam" id="TIGR03593">
    <property type="entry name" value="yidC_nterm"/>
    <property type="match status" value="1"/>
</dbReference>
<keyword evidence="6 13" id="KW-0812">Transmembrane</keyword>
<dbReference type="PRINTS" id="PR01900">
    <property type="entry name" value="YIDCPROTEIN"/>
</dbReference>
<evidence type="ECO:0000256" key="13">
    <source>
        <dbReference type="HAMAP-Rule" id="MF_01810"/>
    </source>
</evidence>
<keyword evidence="7 13" id="KW-0653">Protein transport</keyword>
<dbReference type="eggNOG" id="COG0706">
    <property type="taxonomic scope" value="Bacteria"/>
</dbReference>
<dbReference type="InterPro" id="IPR047196">
    <property type="entry name" value="YidC_ALB_C"/>
</dbReference>
<dbReference type="Pfam" id="PF02096">
    <property type="entry name" value="60KD_IMP"/>
    <property type="match status" value="1"/>
</dbReference>
<evidence type="ECO:0000256" key="2">
    <source>
        <dbReference type="ARBA" id="ARBA00010527"/>
    </source>
</evidence>
<accession>A0A0B7J8N6</accession>
<evidence type="ECO:0000256" key="7">
    <source>
        <dbReference type="ARBA" id="ARBA00022927"/>
    </source>
</evidence>
<dbReference type="InterPro" id="IPR028053">
    <property type="entry name" value="Membr_insert_YidC_N"/>
</dbReference>
<keyword evidence="9 13" id="KW-0472">Membrane</keyword>
<evidence type="ECO:0000256" key="3">
    <source>
        <dbReference type="ARBA" id="ARBA00015325"/>
    </source>
</evidence>
<dbReference type="NCBIfam" id="TIGR03592">
    <property type="entry name" value="yidC_oxa1_cterm"/>
    <property type="match status" value="1"/>
</dbReference>
<sequence>MGSQRNILLIALLFVSFLLFQQWHGDKNQQPTKPDVAQQVNNNSGIPSHSSDSQPLTDQKTSTNLITIKTDVLELTVDTLGGDVINAKLLKYDNTLGSKDPFVLLSDTDGRDYIAQSGLIGTNGSDSPTHGRAQYTVAAKSFVMAPDQNELRVPMTFTKDGISYIKTFVFKRNDYAVNVDYTVDNKTDKPATVQMYAQLRHRLESKSGGGIQGMAMHTYNGAAYSANDTKYKKYSFDDIKEKNLNQSANDGWVAIMENYFVSAWIPRDGKDQTSQVYSSDNNGVGYIGVRMPLETVAPGQTKEIKATLWLGPKLQKEMAATATNLNLTVDYGWLWFIASPLHKLLSFIHGIVGNWGVAIIILTLIVRGAMYPLTKAQYTSMAKMRMLQPKIQAMRERLGDDRQRQSQEMMELYKKEKVNPLGGCLPIMLQMPIFIALYWALMGSVELRHAPFFGWIQDLSAQDPYYILPVLMGVSMFLIQKNSPSTVTDPMQQKIMTFMPVMFTFFFLWFPSGLVLYWLVSNIVTLIQQTIIFRALEKKGLHSKAK</sequence>
<dbReference type="RefSeq" id="WP_036789113.1">
    <property type="nucleotide sequence ID" value="NZ_JAUZMX010000001.1"/>
</dbReference>
<comment type="caution">
    <text evidence="14">The sequence shown here is derived from an EMBL/GenBank/DDBJ whole genome shotgun (WGS) entry which is preliminary data.</text>
</comment>
<comment type="similarity">
    <text evidence="2 13">Belongs to the OXA1/ALB3/YidC family. Type 1 subfamily.</text>
</comment>
<comment type="subcellular location">
    <subcellularLocation>
        <location evidence="1">Cell inner membrane</location>
        <topology evidence="1">Multi-pass membrane protein</topology>
    </subcellularLocation>
    <subcellularLocation>
        <location evidence="13">Cell membrane</location>
        <topology evidence="13">Multi-pass membrane protein</topology>
    </subcellularLocation>
</comment>
<dbReference type="PRINTS" id="PR00701">
    <property type="entry name" value="60KDINNERMP"/>
</dbReference>
<gene>
    <name evidence="13" type="primary">yidC</name>
    <name evidence="14" type="ORF">C9J27_24780</name>
</gene>
<dbReference type="Pfam" id="PF14849">
    <property type="entry name" value="YidC_periplas"/>
    <property type="match status" value="1"/>
</dbReference>
<dbReference type="HAMAP" id="MF_01810">
    <property type="entry name" value="YidC_type1"/>
    <property type="match status" value="1"/>
</dbReference>
<keyword evidence="5 13" id="KW-1003">Cell membrane</keyword>
<accession>A0A2T3KAL0</accession>
<dbReference type="NCBIfam" id="NF002353">
    <property type="entry name" value="PRK01318.1-4"/>
    <property type="match status" value="1"/>
</dbReference>
<dbReference type="AlphaFoldDB" id="A0A0B7J8N6"/>
<dbReference type="InterPro" id="IPR001708">
    <property type="entry name" value="YidC/ALB3/OXA1/COX18"/>
</dbReference>
<keyword evidence="4 13" id="KW-0813">Transport</keyword>
<feature type="transmembrane region" description="Helical" evidence="13">
    <location>
        <begin position="418"/>
        <end position="441"/>
    </location>
</feature>
<evidence type="ECO:0000256" key="1">
    <source>
        <dbReference type="ARBA" id="ARBA00004429"/>
    </source>
</evidence>
<dbReference type="GO" id="GO:0015031">
    <property type="term" value="P:protein transport"/>
    <property type="evidence" value="ECO:0007669"/>
    <property type="project" value="UniProtKB-KW"/>
</dbReference>
<dbReference type="PANTHER" id="PTHR12428">
    <property type="entry name" value="OXA1"/>
    <property type="match status" value="1"/>
</dbReference>
<evidence type="ECO:0000256" key="6">
    <source>
        <dbReference type="ARBA" id="ARBA00022692"/>
    </source>
</evidence>
<comment type="caution">
    <text evidence="13">Lacks conserved residue(s) required for the propagation of feature annotation.</text>
</comment>
<comment type="subunit">
    <text evidence="13">Interacts with the Sec translocase complex via SecD. Specifically interacts with transmembrane segments of nascent integral membrane proteins during membrane integration.</text>
</comment>
<reference evidence="14 15" key="1">
    <citation type="submission" date="2018-01" db="EMBL/GenBank/DDBJ databases">
        <title>Whole genome sequencing of Histamine producing bacteria.</title>
        <authorList>
            <person name="Butler K."/>
        </authorList>
    </citation>
    <scope>NUCLEOTIDE SEQUENCE [LARGE SCALE GENOMIC DNA]</scope>
    <source>
        <strain evidence="14 15">FS-7.2</strain>
    </source>
</reference>
<dbReference type="GO" id="GO:0051205">
    <property type="term" value="P:protein insertion into membrane"/>
    <property type="evidence" value="ECO:0007669"/>
    <property type="project" value="TreeGrafter"/>
</dbReference>
<evidence type="ECO:0000256" key="12">
    <source>
        <dbReference type="ARBA" id="ARBA00033342"/>
    </source>
</evidence>
<feature type="transmembrane region" description="Helical" evidence="13">
    <location>
        <begin position="344"/>
        <end position="366"/>
    </location>
</feature>
<dbReference type="InterPro" id="IPR028055">
    <property type="entry name" value="YidC/Oxa/ALB_C"/>
</dbReference>
<dbReference type="CDD" id="cd19961">
    <property type="entry name" value="EcYidC-like_peri"/>
    <property type="match status" value="1"/>
</dbReference>
<dbReference type="NCBIfam" id="NF002351">
    <property type="entry name" value="PRK01318.1-1"/>
    <property type="match status" value="1"/>
</dbReference>
<dbReference type="GO" id="GO:0032977">
    <property type="term" value="F:membrane insertase activity"/>
    <property type="evidence" value="ECO:0007669"/>
    <property type="project" value="InterPro"/>
</dbReference>
<dbReference type="Gene3D" id="2.70.98.90">
    <property type="match status" value="1"/>
</dbReference>